<evidence type="ECO:0000256" key="5">
    <source>
        <dbReference type="ARBA" id="ARBA00023053"/>
    </source>
</evidence>
<dbReference type="GO" id="GO:0098719">
    <property type="term" value="P:sodium ion import across plasma membrane"/>
    <property type="evidence" value="ECO:0007669"/>
    <property type="project" value="TreeGrafter"/>
</dbReference>
<evidence type="ECO:0000259" key="11">
    <source>
        <dbReference type="Pfam" id="PF00999"/>
    </source>
</evidence>
<keyword evidence="9" id="KW-0050">Antiport</keyword>
<evidence type="ECO:0000313" key="13">
    <source>
        <dbReference type="Proteomes" id="UP000494165"/>
    </source>
</evidence>
<gene>
    <name evidence="12" type="ORF">CLODIP_2_CD15523</name>
</gene>
<organism evidence="12 13">
    <name type="scientific">Cloeon dipterum</name>
    <dbReference type="NCBI Taxonomy" id="197152"/>
    <lineage>
        <taxon>Eukaryota</taxon>
        <taxon>Metazoa</taxon>
        <taxon>Ecdysozoa</taxon>
        <taxon>Arthropoda</taxon>
        <taxon>Hexapoda</taxon>
        <taxon>Insecta</taxon>
        <taxon>Pterygota</taxon>
        <taxon>Palaeoptera</taxon>
        <taxon>Ephemeroptera</taxon>
        <taxon>Pisciforma</taxon>
        <taxon>Baetidae</taxon>
        <taxon>Cloeon</taxon>
    </lineage>
</organism>
<evidence type="ECO:0000256" key="10">
    <source>
        <dbReference type="SAM" id="Phobius"/>
    </source>
</evidence>
<accession>A0A8S1CC25</accession>
<evidence type="ECO:0000256" key="3">
    <source>
        <dbReference type="ARBA" id="ARBA00022692"/>
    </source>
</evidence>
<dbReference type="AlphaFoldDB" id="A0A8S1CC25"/>
<evidence type="ECO:0000256" key="7">
    <source>
        <dbReference type="ARBA" id="ARBA00023136"/>
    </source>
</evidence>
<comment type="caution">
    <text evidence="12">The sequence shown here is derived from an EMBL/GenBank/DDBJ whole genome shotgun (WGS) entry which is preliminary data.</text>
</comment>
<dbReference type="GO" id="GO:0051453">
    <property type="term" value="P:regulation of intracellular pH"/>
    <property type="evidence" value="ECO:0007669"/>
    <property type="project" value="TreeGrafter"/>
</dbReference>
<feature type="transmembrane region" description="Helical" evidence="10">
    <location>
        <begin position="171"/>
        <end position="196"/>
    </location>
</feature>
<evidence type="ECO:0000256" key="1">
    <source>
        <dbReference type="ARBA" id="ARBA00004141"/>
    </source>
</evidence>
<evidence type="ECO:0000256" key="4">
    <source>
        <dbReference type="ARBA" id="ARBA00022989"/>
    </source>
</evidence>
<dbReference type="Proteomes" id="UP000494165">
    <property type="component" value="Unassembled WGS sequence"/>
</dbReference>
<sequence length="623" mass="69394">MGVGWHWLEVGSYIAVTSFLVLTAVVTISFHHVPSLSKWLPESCVLIILGLAIGQFLKLLDALPIDPIANAEQMVTNDSTNCTAEPAEKYPFLAFTPRLFFYVLLPPVILESSYTLYDSDFASNIGTIMLYAVVGTVINTFAIGPALYALYHMGAMGDGVLLVNHNSTYTLTILDALIFSALISAVDPVAVLAIFNETHIDRILYFLVFGESLFNDAVTVGIYHTLLEFAEAAEPVGAGKVCLALLNLVAIGVVGLLIGIVFGLVAALLTKTTKHVRVFEPLLILGIAYLAYMSAELFAFSGIISIIGCGLVQSHYAMRNVSRKSKTTVKYFVKMSSAISEAIIFLFLGLAFFMERHVLHTGFIAWTLVLCLVCRFISVLLLTDLVNSRRVRRISFFEQFIMAYGGLRGAVCFSLSHMLLPDVVKPRELFLTTTLAVIIFTVFVQGITLKPLMNLLNIKRADDSKDRPLIVDISENVATLMLAGMEQVIGITGHFSVFSKLLQWDEKYLKKIFLISEYEPDVLRAFKRHARQLPRIQVDVLQPGAGLGEESVQQGRQIKTMLHNFRPMSFMRHSVDDDTCELEKLDEPAVCFRRQSQIFNARQIHGAWRRQTTRENMLNLDEA</sequence>
<feature type="transmembrane region" description="Helical" evidence="10">
    <location>
        <begin position="203"/>
        <end position="224"/>
    </location>
</feature>
<dbReference type="PRINTS" id="PR01084">
    <property type="entry name" value="NAHEXCHNGR"/>
</dbReference>
<comment type="subcellular location">
    <subcellularLocation>
        <location evidence="1">Membrane</location>
        <topology evidence="1">Multi-pass membrane protein</topology>
    </subcellularLocation>
</comment>
<feature type="transmembrane region" description="Helical" evidence="10">
    <location>
        <begin position="99"/>
        <end position="117"/>
    </location>
</feature>
<keyword evidence="8 9" id="KW-0739">Sodium transport</keyword>
<keyword evidence="13" id="KW-1185">Reference proteome</keyword>
<feature type="transmembrane region" description="Helical" evidence="10">
    <location>
        <begin position="429"/>
        <end position="449"/>
    </location>
</feature>
<keyword evidence="7 10" id="KW-0472">Membrane</keyword>
<feature type="domain" description="Cation/H+ exchanger transmembrane" evidence="11">
    <location>
        <begin position="23"/>
        <end position="454"/>
    </location>
</feature>
<feature type="transmembrane region" description="Helical" evidence="10">
    <location>
        <begin position="244"/>
        <end position="269"/>
    </location>
</feature>
<feature type="transmembrane region" description="Helical" evidence="10">
    <location>
        <begin position="298"/>
        <end position="319"/>
    </location>
</feature>
<keyword evidence="3 9" id="KW-0812">Transmembrane</keyword>
<dbReference type="Pfam" id="PF00999">
    <property type="entry name" value="Na_H_Exchanger"/>
    <property type="match status" value="1"/>
</dbReference>
<name>A0A8S1CC25_9INSE</name>
<dbReference type="Gene3D" id="6.10.140.1330">
    <property type="match status" value="1"/>
</dbReference>
<feature type="transmembrane region" description="Helical" evidence="10">
    <location>
        <begin position="39"/>
        <end position="57"/>
    </location>
</feature>
<dbReference type="InterPro" id="IPR004709">
    <property type="entry name" value="NaH_exchanger"/>
</dbReference>
<dbReference type="GO" id="GO:0015386">
    <property type="term" value="F:potassium:proton antiporter activity"/>
    <property type="evidence" value="ECO:0007669"/>
    <property type="project" value="TreeGrafter"/>
</dbReference>
<proteinExistence type="inferred from homology"/>
<evidence type="ECO:0000313" key="12">
    <source>
        <dbReference type="EMBL" id="CAB3362939.1"/>
    </source>
</evidence>
<dbReference type="EMBL" id="CADEPI010000010">
    <property type="protein sequence ID" value="CAB3362939.1"/>
    <property type="molecule type" value="Genomic_DNA"/>
</dbReference>
<dbReference type="PANTHER" id="PTHR10110">
    <property type="entry name" value="SODIUM/HYDROGEN EXCHANGER"/>
    <property type="match status" value="1"/>
</dbReference>
<evidence type="ECO:0000256" key="8">
    <source>
        <dbReference type="ARBA" id="ARBA00023201"/>
    </source>
</evidence>
<protein>
    <recommendedName>
        <fullName evidence="9">Sodium/hydrogen exchanger</fullName>
    </recommendedName>
</protein>
<evidence type="ECO:0000256" key="6">
    <source>
        <dbReference type="ARBA" id="ARBA00023065"/>
    </source>
</evidence>
<dbReference type="OrthoDB" id="196264at2759"/>
<comment type="similarity">
    <text evidence="9">Belongs to the monovalent cation:proton antiporter 1 (CPA1) transporter (TC 2.A.36) family.</text>
</comment>
<reference evidence="12 13" key="1">
    <citation type="submission" date="2020-04" db="EMBL/GenBank/DDBJ databases">
        <authorList>
            <person name="Alioto T."/>
            <person name="Alioto T."/>
            <person name="Gomez Garrido J."/>
        </authorList>
    </citation>
    <scope>NUCLEOTIDE SEQUENCE [LARGE SCALE GENOMIC DNA]</scope>
</reference>
<evidence type="ECO:0000256" key="2">
    <source>
        <dbReference type="ARBA" id="ARBA00022448"/>
    </source>
</evidence>
<dbReference type="InterPro" id="IPR006153">
    <property type="entry name" value="Cation/H_exchanger_TM"/>
</dbReference>
<feature type="transmembrane region" description="Helical" evidence="10">
    <location>
        <begin position="359"/>
        <end position="382"/>
    </location>
</feature>
<evidence type="ECO:0000256" key="9">
    <source>
        <dbReference type="RuleBase" id="RU003722"/>
    </source>
</evidence>
<keyword evidence="4 10" id="KW-1133">Transmembrane helix</keyword>
<keyword evidence="2 9" id="KW-0813">Transport</keyword>
<dbReference type="GO" id="GO:0015385">
    <property type="term" value="F:sodium:proton antiporter activity"/>
    <property type="evidence" value="ECO:0007669"/>
    <property type="project" value="InterPro"/>
</dbReference>
<dbReference type="NCBIfam" id="TIGR00840">
    <property type="entry name" value="b_cpa1"/>
    <property type="match status" value="1"/>
</dbReference>
<feature type="transmembrane region" description="Helical" evidence="10">
    <location>
        <begin position="331"/>
        <end position="353"/>
    </location>
</feature>
<feature type="transmembrane region" description="Helical" evidence="10">
    <location>
        <begin position="129"/>
        <end position="151"/>
    </location>
</feature>
<keyword evidence="5" id="KW-0915">Sodium</keyword>
<keyword evidence="6 9" id="KW-0406">Ion transport</keyword>
<dbReference type="PANTHER" id="PTHR10110:SF126">
    <property type="entry name" value="NA(+)_H(+) EXCHANGER PROTEIN 7"/>
    <property type="match status" value="1"/>
</dbReference>
<feature type="transmembrane region" description="Helical" evidence="10">
    <location>
        <begin position="276"/>
        <end position="292"/>
    </location>
</feature>
<feature type="transmembrane region" description="Helical" evidence="10">
    <location>
        <begin position="394"/>
        <end position="417"/>
    </location>
</feature>
<dbReference type="InterPro" id="IPR018422">
    <property type="entry name" value="Cation/H_exchanger_CPA1"/>
</dbReference>
<feature type="transmembrane region" description="Helical" evidence="10">
    <location>
        <begin position="12"/>
        <end position="30"/>
    </location>
</feature>
<dbReference type="GO" id="GO:0005886">
    <property type="term" value="C:plasma membrane"/>
    <property type="evidence" value="ECO:0007669"/>
    <property type="project" value="TreeGrafter"/>
</dbReference>